<proteinExistence type="predicted"/>
<sequence length="57" mass="5950">MADRSAKDKAMAAELKKRGVQRTTGMCPMGCGRALPNGGGALVVHLGHCRGRTKRAA</sequence>
<accession>A0ABX1A3S3</accession>
<dbReference type="Proteomes" id="UP000730591">
    <property type="component" value="Unassembled WGS sequence"/>
</dbReference>
<evidence type="ECO:0000313" key="1">
    <source>
        <dbReference type="EMBL" id="NJP50061.1"/>
    </source>
</evidence>
<evidence type="ECO:0000313" key="2">
    <source>
        <dbReference type="Proteomes" id="UP000730591"/>
    </source>
</evidence>
<protein>
    <submittedName>
        <fullName evidence="1">Uncharacterized protein</fullName>
    </submittedName>
</protein>
<keyword evidence="2" id="KW-1185">Reference proteome</keyword>
<dbReference type="EMBL" id="JAATEM010000008">
    <property type="protein sequence ID" value="NJP50061.1"/>
    <property type="molecule type" value="Genomic_DNA"/>
</dbReference>
<gene>
    <name evidence="1" type="ORF">HCJ93_08245</name>
</gene>
<comment type="caution">
    <text evidence="1">The sequence shown here is derived from an EMBL/GenBank/DDBJ whole genome shotgun (WGS) entry which is preliminary data.</text>
</comment>
<name>A0ABX1A3S3_9ACTN</name>
<organism evidence="1 2">
    <name type="scientific">Streptomyces composti</name>
    <dbReference type="NCBI Taxonomy" id="2720025"/>
    <lineage>
        <taxon>Bacteria</taxon>
        <taxon>Bacillati</taxon>
        <taxon>Actinomycetota</taxon>
        <taxon>Actinomycetes</taxon>
        <taxon>Kitasatosporales</taxon>
        <taxon>Streptomycetaceae</taxon>
        <taxon>Streptomyces</taxon>
    </lineage>
</organism>
<reference evidence="1 2" key="1">
    <citation type="submission" date="2020-03" db="EMBL/GenBank/DDBJ databases">
        <title>WGS of actinomycetes isolated from Thailand.</title>
        <authorList>
            <person name="Thawai C."/>
        </authorList>
    </citation>
    <scope>NUCLEOTIDE SEQUENCE [LARGE SCALE GENOMIC DNA]</scope>
    <source>
        <strain evidence="1 2">SBST2-5</strain>
    </source>
</reference>
<dbReference type="RefSeq" id="WP_167992537.1">
    <property type="nucleotide sequence ID" value="NZ_JAATEM010000008.1"/>
</dbReference>